<dbReference type="InterPro" id="IPR039650">
    <property type="entry name" value="HdrA-like"/>
</dbReference>
<evidence type="ECO:0000256" key="1">
    <source>
        <dbReference type="ARBA" id="ARBA00022485"/>
    </source>
</evidence>
<dbReference type="Pfam" id="PF12831">
    <property type="entry name" value="FAD_oxidored"/>
    <property type="match status" value="1"/>
</dbReference>
<dbReference type="Gene3D" id="3.50.50.60">
    <property type="entry name" value="FAD/NAD(P)-binding domain"/>
    <property type="match status" value="1"/>
</dbReference>
<gene>
    <name evidence="6" type="ORF">N7548_01600</name>
</gene>
<comment type="caution">
    <text evidence="6">The sequence shown here is derived from an EMBL/GenBank/DDBJ whole genome shotgun (WGS) entry which is preliminary data.</text>
</comment>
<keyword evidence="1" id="KW-0004">4Fe-4S</keyword>
<evidence type="ECO:0000313" key="7">
    <source>
        <dbReference type="Proteomes" id="UP001177160"/>
    </source>
</evidence>
<proteinExistence type="predicted"/>
<dbReference type="RefSeq" id="WP_263607645.1">
    <property type="nucleotide sequence ID" value="NZ_JAOVQM010000001.1"/>
</dbReference>
<keyword evidence="3" id="KW-0560">Oxidoreductase</keyword>
<evidence type="ECO:0000256" key="4">
    <source>
        <dbReference type="ARBA" id="ARBA00023004"/>
    </source>
</evidence>
<evidence type="ECO:0000256" key="5">
    <source>
        <dbReference type="ARBA" id="ARBA00023014"/>
    </source>
</evidence>
<sequence length="437" mass="47546">MYTLKTKQIPLNQAYDVIVVGGGPAGCTAAASAAREGAKTLLIEATSSLGGMGTSALVPAWTPFSDKEQIVYKGLAEKVFEETKRGMKHIKPDAVDWVAIDQERLKRVYDDLVINSGADIIFNTFVSDVEVENGNLTTLIASNKSGLTAYQAKVFVDTTGDADLATFAGAPFEKGDGTDDTHLQPATLCFIFSNVDMLGYQSVGRLHADNPKSIVHKILAEKKYPLIPDGHVIGTIVGPGTVGFNAGHISKMDNTKPETITKGLLLGRKMAEEFRLALREYAPEAYGNAHLVMTGPLLGIRETRRIVGDYKLTVDDYFERKTFEDEVCRNAYFIDVHDSIHAAEAKGKLQRYGKGESHGIPYRSLIPKTLNNVLVAGRSISCERMVQGSVRVMPVCLAMGEAAGMAAAHATKTGNDVRKIDVQHLRKRLLEEGVYIK</sequence>
<dbReference type="PANTHER" id="PTHR43498">
    <property type="entry name" value="FERREDOXIN:COB-COM HETERODISULFIDE REDUCTASE SUBUNIT A"/>
    <property type="match status" value="1"/>
</dbReference>
<keyword evidence="5" id="KW-0411">Iron-sulfur</keyword>
<dbReference type="EMBL" id="JAOVQM010000001">
    <property type="protein sequence ID" value="MCV2231523.1"/>
    <property type="molecule type" value="Genomic_DNA"/>
</dbReference>
<dbReference type="InterPro" id="IPR036188">
    <property type="entry name" value="FAD/NAD-bd_sf"/>
</dbReference>
<dbReference type="PRINTS" id="PR00469">
    <property type="entry name" value="PNDRDTASEII"/>
</dbReference>
<reference evidence="6" key="1">
    <citation type="submission" date="2022-09" db="EMBL/GenBank/DDBJ databases">
        <title>Novel Mycoplasma species identified in domestic and wild animals.</title>
        <authorList>
            <person name="Volokhov D.V."/>
            <person name="Furtak V.A."/>
            <person name="Zagorodnyaya T.A."/>
        </authorList>
    </citation>
    <scope>NUCLEOTIDE SEQUENCE</scope>
    <source>
        <strain evidence="6">Oakley</strain>
    </source>
</reference>
<organism evidence="6 7">
    <name type="scientific">Paracholeplasma manati</name>
    <dbReference type="NCBI Taxonomy" id="591373"/>
    <lineage>
        <taxon>Bacteria</taxon>
        <taxon>Bacillati</taxon>
        <taxon>Mycoplasmatota</taxon>
        <taxon>Mollicutes</taxon>
        <taxon>Acholeplasmatales</taxon>
        <taxon>Acholeplasmataceae</taxon>
        <taxon>Paracholeplasma</taxon>
    </lineage>
</organism>
<keyword evidence="7" id="KW-1185">Reference proteome</keyword>
<dbReference type="SUPFAM" id="SSF51905">
    <property type="entry name" value="FAD/NAD(P)-binding domain"/>
    <property type="match status" value="1"/>
</dbReference>
<accession>A0ABT2Y500</accession>
<evidence type="ECO:0000256" key="3">
    <source>
        <dbReference type="ARBA" id="ARBA00023002"/>
    </source>
</evidence>
<dbReference type="PANTHER" id="PTHR43498:SF1">
    <property type="entry name" value="COB--COM HETERODISULFIDE REDUCTASE IRON-SULFUR SUBUNIT A"/>
    <property type="match status" value="1"/>
</dbReference>
<name>A0ABT2Y500_9MOLU</name>
<dbReference type="Proteomes" id="UP001177160">
    <property type="component" value="Unassembled WGS sequence"/>
</dbReference>
<evidence type="ECO:0000256" key="2">
    <source>
        <dbReference type="ARBA" id="ARBA00022723"/>
    </source>
</evidence>
<protein>
    <submittedName>
        <fullName evidence="6">FAD-dependent oxidoreductase</fullName>
    </submittedName>
</protein>
<keyword evidence="2" id="KW-0479">Metal-binding</keyword>
<dbReference type="PRINTS" id="PR00368">
    <property type="entry name" value="FADPNR"/>
</dbReference>
<evidence type="ECO:0000313" key="6">
    <source>
        <dbReference type="EMBL" id="MCV2231523.1"/>
    </source>
</evidence>
<keyword evidence="4" id="KW-0408">Iron</keyword>